<proteinExistence type="predicted"/>
<dbReference type="Proteomes" id="UP000664795">
    <property type="component" value="Unassembled WGS sequence"/>
</dbReference>
<dbReference type="InterPro" id="IPR004919">
    <property type="entry name" value="GmrSD_N"/>
</dbReference>
<reference evidence="2 3" key="1">
    <citation type="submission" date="2021-03" db="EMBL/GenBank/DDBJ databases">
        <title>Fibrella sp. HMF5036 genome sequencing and assembly.</title>
        <authorList>
            <person name="Kang H."/>
            <person name="Kim H."/>
            <person name="Bae S."/>
            <person name="Joh K."/>
        </authorList>
    </citation>
    <scope>NUCLEOTIDE SEQUENCE [LARGE SCALE GENOMIC DNA]</scope>
    <source>
        <strain evidence="2 3">HMF5036</strain>
    </source>
</reference>
<feature type="domain" description="GmrSD restriction endonucleases N-terminal" evidence="1">
    <location>
        <begin position="4"/>
        <end position="132"/>
    </location>
</feature>
<accession>A0A939GAW2</accession>
<sequence length="365" mass="43183">MISLFDSGELNLNPPYQRGDIWSPIAKRKLIDSIKHSYPLPAFFIYRNVDGQFEMVDGQQRTRAILGYHKGYFPDMDKLYIQEIDANFFYSSYQIAVYIISETNESEIEDFYYRVNKYGTKLNRPEIARAQYSSTQQQNLVEKLSTENDFTSLNLFTDATLKRLNDTDLVAELLTLQKLGNTDKKIQVEKRFYENIDFTEQDARALEEQFGEVLVHFQRFNAIYPLNRTRYKQRNDFYTLYGFLKDNVNLERETLDYFYKILVLIGEDIYPSNERCYSFREYANNCVSQSNSKRARDERSKFLNDLLLNVDEHPLSRPEDDPDVNFVILDLLTFYNLNDDSLTQQGLYWLVNLGELERATGRNYF</sequence>
<name>A0A939GAW2_9BACT</name>
<dbReference type="PANTHER" id="PTHR39639">
    <property type="entry name" value="CHROMOSOME 16, WHOLE GENOME SHOTGUN SEQUENCE"/>
    <property type="match status" value="1"/>
</dbReference>
<evidence type="ECO:0000313" key="2">
    <source>
        <dbReference type="EMBL" id="MBO0933291.1"/>
    </source>
</evidence>
<dbReference type="RefSeq" id="WP_207337248.1">
    <property type="nucleotide sequence ID" value="NZ_JAFMYU010000018.1"/>
</dbReference>
<dbReference type="AlphaFoldDB" id="A0A939GAW2"/>
<evidence type="ECO:0000259" key="1">
    <source>
        <dbReference type="Pfam" id="PF03235"/>
    </source>
</evidence>
<organism evidence="2 3">
    <name type="scientific">Fibrella aquatilis</name>
    <dbReference type="NCBI Taxonomy" id="2817059"/>
    <lineage>
        <taxon>Bacteria</taxon>
        <taxon>Pseudomonadati</taxon>
        <taxon>Bacteroidota</taxon>
        <taxon>Cytophagia</taxon>
        <taxon>Cytophagales</taxon>
        <taxon>Spirosomataceae</taxon>
        <taxon>Fibrella</taxon>
    </lineage>
</organism>
<comment type="caution">
    <text evidence="2">The sequence shown here is derived from an EMBL/GenBank/DDBJ whole genome shotgun (WGS) entry which is preliminary data.</text>
</comment>
<dbReference type="PANTHER" id="PTHR39639:SF1">
    <property type="entry name" value="DUF262 DOMAIN-CONTAINING PROTEIN"/>
    <property type="match status" value="1"/>
</dbReference>
<keyword evidence="3" id="KW-1185">Reference proteome</keyword>
<gene>
    <name evidence="2" type="ORF">J2I48_19935</name>
</gene>
<dbReference type="Pfam" id="PF03235">
    <property type="entry name" value="GmrSD_N"/>
    <property type="match status" value="1"/>
</dbReference>
<evidence type="ECO:0000313" key="3">
    <source>
        <dbReference type="Proteomes" id="UP000664795"/>
    </source>
</evidence>
<dbReference type="EMBL" id="JAFMYU010000018">
    <property type="protein sequence ID" value="MBO0933291.1"/>
    <property type="molecule type" value="Genomic_DNA"/>
</dbReference>
<protein>
    <submittedName>
        <fullName evidence="2">DUF262 domain-containing protein</fullName>
    </submittedName>
</protein>